<protein>
    <submittedName>
        <fullName evidence="1">Uncharacterized protein</fullName>
    </submittedName>
</protein>
<organism evidence="1 2">
    <name type="scientific">Crotalaria pallida</name>
    <name type="common">Smooth rattlebox</name>
    <name type="synonym">Crotalaria striata</name>
    <dbReference type="NCBI Taxonomy" id="3830"/>
    <lineage>
        <taxon>Eukaryota</taxon>
        <taxon>Viridiplantae</taxon>
        <taxon>Streptophyta</taxon>
        <taxon>Embryophyta</taxon>
        <taxon>Tracheophyta</taxon>
        <taxon>Spermatophyta</taxon>
        <taxon>Magnoliopsida</taxon>
        <taxon>eudicotyledons</taxon>
        <taxon>Gunneridae</taxon>
        <taxon>Pentapetalae</taxon>
        <taxon>rosids</taxon>
        <taxon>fabids</taxon>
        <taxon>Fabales</taxon>
        <taxon>Fabaceae</taxon>
        <taxon>Papilionoideae</taxon>
        <taxon>50 kb inversion clade</taxon>
        <taxon>genistoids sensu lato</taxon>
        <taxon>core genistoids</taxon>
        <taxon>Crotalarieae</taxon>
        <taxon>Crotalaria</taxon>
    </lineage>
</organism>
<name>A0AAN9HNK1_CROPI</name>
<comment type="caution">
    <text evidence="1">The sequence shown here is derived from an EMBL/GenBank/DDBJ whole genome shotgun (WGS) entry which is preliminary data.</text>
</comment>
<reference evidence="1 2" key="1">
    <citation type="submission" date="2024-01" db="EMBL/GenBank/DDBJ databases">
        <title>The genomes of 5 underutilized Papilionoideae crops provide insights into root nodulation and disease resistanc.</title>
        <authorList>
            <person name="Yuan L."/>
        </authorList>
    </citation>
    <scope>NUCLEOTIDE SEQUENCE [LARGE SCALE GENOMIC DNA]</scope>
    <source>
        <strain evidence="1">ZHUSHIDOU_FW_LH</strain>
        <tissue evidence="1">Leaf</tissue>
    </source>
</reference>
<evidence type="ECO:0000313" key="1">
    <source>
        <dbReference type="EMBL" id="KAK7245700.1"/>
    </source>
</evidence>
<dbReference type="Proteomes" id="UP001372338">
    <property type="component" value="Unassembled WGS sequence"/>
</dbReference>
<dbReference type="EMBL" id="JAYWIO010000008">
    <property type="protein sequence ID" value="KAK7245700.1"/>
    <property type="molecule type" value="Genomic_DNA"/>
</dbReference>
<dbReference type="AlphaFoldDB" id="A0AAN9HNK1"/>
<accession>A0AAN9HNK1</accession>
<gene>
    <name evidence="1" type="ORF">RIF29_40549</name>
</gene>
<proteinExistence type="predicted"/>
<sequence>MTSRGCHNWKGIVSLKHVVAGSSRTRDHFLHDGGGERGWKAQKRRKEDGQMVLNNFRETYLGTLWTVSEILESKKCFSSPSLSLSTKVVAIADSPLRRLK</sequence>
<keyword evidence="2" id="KW-1185">Reference proteome</keyword>
<evidence type="ECO:0000313" key="2">
    <source>
        <dbReference type="Proteomes" id="UP001372338"/>
    </source>
</evidence>